<evidence type="ECO:0000313" key="1">
    <source>
        <dbReference type="EMBL" id="KAI2646619.1"/>
    </source>
</evidence>
<proteinExistence type="predicted"/>
<comment type="caution">
    <text evidence="1">The sequence shown here is derived from an EMBL/GenBank/DDBJ whole genome shotgun (WGS) entry which is preliminary data.</text>
</comment>
<keyword evidence="2" id="KW-1185">Reference proteome</keyword>
<reference evidence="1 2" key="1">
    <citation type="submission" date="2022-01" db="EMBL/GenBank/DDBJ databases">
        <title>A high-quality chromosome-level genome assembly of rohu carp, Labeo rohita.</title>
        <authorList>
            <person name="Arick M.A. II"/>
            <person name="Hsu C.-Y."/>
            <person name="Magbanua Z."/>
            <person name="Pechanova O."/>
            <person name="Grover C."/>
            <person name="Miller E."/>
            <person name="Thrash A."/>
            <person name="Ezzel L."/>
            <person name="Alam S."/>
            <person name="Benzie J."/>
            <person name="Hamilton M."/>
            <person name="Karsi A."/>
            <person name="Lawrence M.L."/>
            <person name="Peterson D.G."/>
        </authorList>
    </citation>
    <scope>NUCLEOTIDE SEQUENCE [LARGE SCALE GENOMIC DNA]</scope>
    <source>
        <strain evidence="2">BAU-BD-2019</strain>
        <tissue evidence="1">Blood</tissue>
    </source>
</reference>
<protein>
    <submittedName>
        <fullName evidence="1">Methionine--tRNA ligase, cytoplasmic</fullName>
    </submittedName>
</protein>
<dbReference type="GO" id="GO:0016874">
    <property type="term" value="F:ligase activity"/>
    <property type="evidence" value="ECO:0007669"/>
    <property type="project" value="UniProtKB-KW"/>
</dbReference>
<keyword evidence="1" id="KW-0436">Ligase</keyword>
<name>A0ABQ8L8H0_LABRO</name>
<dbReference type="EMBL" id="JACTAM010001082">
    <property type="protein sequence ID" value="KAI2646619.1"/>
    <property type="molecule type" value="Genomic_DNA"/>
</dbReference>
<evidence type="ECO:0000313" key="2">
    <source>
        <dbReference type="Proteomes" id="UP000830375"/>
    </source>
</evidence>
<accession>A0ABQ8L8H0</accession>
<gene>
    <name evidence="1" type="ORF">H4Q32_025550</name>
</gene>
<dbReference type="Proteomes" id="UP000830375">
    <property type="component" value="Unassembled WGS sequence"/>
</dbReference>
<sequence length="126" mass="13896">MGQPRGTLTFPRWSMQLRCTCAHLEESSAKACKLSSALAAKAYSAAGQAVSALHVMAILQVHQAKTLKQLHQGSSDPRLMQELRTVANFALWAIKVMAQSLGQVMSTMVFQERHLWLILVQMSDAD</sequence>
<organism evidence="1 2">
    <name type="scientific">Labeo rohita</name>
    <name type="common">Indian major carp</name>
    <name type="synonym">Cyprinus rohita</name>
    <dbReference type="NCBI Taxonomy" id="84645"/>
    <lineage>
        <taxon>Eukaryota</taxon>
        <taxon>Metazoa</taxon>
        <taxon>Chordata</taxon>
        <taxon>Craniata</taxon>
        <taxon>Vertebrata</taxon>
        <taxon>Euteleostomi</taxon>
        <taxon>Actinopterygii</taxon>
        <taxon>Neopterygii</taxon>
        <taxon>Teleostei</taxon>
        <taxon>Ostariophysi</taxon>
        <taxon>Cypriniformes</taxon>
        <taxon>Cyprinidae</taxon>
        <taxon>Labeoninae</taxon>
        <taxon>Labeonini</taxon>
        <taxon>Labeo</taxon>
    </lineage>
</organism>